<dbReference type="InterPro" id="IPR056924">
    <property type="entry name" value="SH3_Tf2-1"/>
</dbReference>
<reference evidence="2" key="1">
    <citation type="journal article" date="2022" name="Int. J. Mol. Sci.">
        <title>Draft Genome of Tanacetum Coccineum: Genomic Comparison of Closely Related Tanacetum-Family Plants.</title>
        <authorList>
            <person name="Yamashiro T."/>
            <person name="Shiraishi A."/>
            <person name="Nakayama K."/>
            <person name="Satake H."/>
        </authorList>
    </citation>
    <scope>NUCLEOTIDE SEQUENCE</scope>
</reference>
<dbReference type="PANTHER" id="PTHR46148:SF59">
    <property type="entry name" value="NUCLEOTIDYLTRANSFERASE, RIBONUCLEASE H"/>
    <property type="match status" value="1"/>
</dbReference>
<sequence>MEARTLLIKNDHYEEMLQKGRQNPETPSHNFGMPSVQTDADFPAAPEARTTAMVRRSSTSRPLFAGYERTESVISLEEIANGKIKSCKFVNTCKLHRQRSYANVRRKPLELQVGNRVMLKASPRKDIFRFGKRGKLNPRYIGPFKILERIGPVAYKLELPEELSSIHNTFHVSNLKKCLSDESLIIPMKELQLDDKLNFVEGPVEIMDREIKQLKRSRIPIIKVR</sequence>
<feature type="domain" description="Tf2-1-like SH3-like" evidence="1">
    <location>
        <begin position="114"/>
        <end position="178"/>
    </location>
</feature>
<organism evidence="2 3">
    <name type="scientific">Tanacetum coccineum</name>
    <dbReference type="NCBI Taxonomy" id="301880"/>
    <lineage>
        <taxon>Eukaryota</taxon>
        <taxon>Viridiplantae</taxon>
        <taxon>Streptophyta</taxon>
        <taxon>Embryophyta</taxon>
        <taxon>Tracheophyta</taxon>
        <taxon>Spermatophyta</taxon>
        <taxon>Magnoliopsida</taxon>
        <taxon>eudicotyledons</taxon>
        <taxon>Gunneridae</taxon>
        <taxon>Pentapetalae</taxon>
        <taxon>asterids</taxon>
        <taxon>campanulids</taxon>
        <taxon>Asterales</taxon>
        <taxon>Asteraceae</taxon>
        <taxon>Asteroideae</taxon>
        <taxon>Anthemideae</taxon>
        <taxon>Anthemidinae</taxon>
        <taxon>Tanacetum</taxon>
    </lineage>
</organism>
<comment type="caution">
    <text evidence="2">The sequence shown here is derived from an EMBL/GenBank/DDBJ whole genome shotgun (WGS) entry which is preliminary data.</text>
</comment>
<protein>
    <recommendedName>
        <fullName evidence="1">Tf2-1-like SH3-like domain-containing protein</fullName>
    </recommendedName>
</protein>
<evidence type="ECO:0000313" key="2">
    <source>
        <dbReference type="EMBL" id="GJT24295.1"/>
    </source>
</evidence>
<name>A0ABQ5CB31_9ASTR</name>
<proteinExistence type="predicted"/>
<dbReference type="EMBL" id="BQNB010014124">
    <property type="protein sequence ID" value="GJT24295.1"/>
    <property type="molecule type" value="Genomic_DNA"/>
</dbReference>
<gene>
    <name evidence="2" type="ORF">Tco_0894232</name>
</gene>
<dbReference type="Pfam" id="PF24626">
    <property type="entry name" value="SH3_Tf2-1"/>
    <property type="match status" value="1"/>
</dbReference>
<evidence type="ECO:0000259" key="1">
    <source>
        <dbReference type="Pfam" id="PF24626"/>
    </source>
</evidence>
<keyword evidence="3" id="KW-1185">Reference proteome</keyword>
<dbReference type="PANTHER" id="PTHR46148">
    <property type="entry name" value="CHROMO DOMAIN-CONTAINING PROTEIN"/>
    <property type="match status" value="1"/>
</dbReference>
<evidence type="ECO:0000313" key="3">
    <source>
        <dbReference type="Proteomes" id="UP001151760"/>
    </source>
</evidence>
<dbReference type="Proteomes" id="UP001151760">
    <property type="component" value="Unassembled WGS sequence"/>
</dbReference>
<reference evidence="2" key="2">
    <citation type="submission" date="2022-01" db="EMBL/GenBank/DDBJ databases">
        <authorList>
            <person name="Yamashiro T."/>
            <person name="Shiraishi A."/>
            <person name="Satake H."/>
            <person name="Nakayama K."/>
        </authorList>
    </citation>
    <scope>NUCLEOTIDE SEQUENCE</scope>
</reference>
<accession>A0ABQ5CB31</accession>